<accession>A0A068WJP0</accession>
<evidence type="ECO:0000313" key="4">
    <source>
        <dbReference type="WBParaSite" id="EgrG_001058200"/>
    </source>
</evidence>
<keyword evidence="1" id="KW-0812">Transmembrane</keyword>
<evidence type="ECO:0000313" key="2">
    <source>
        <dbReference type="EMBL" id="CDS17814.1"/>
    </source>
</evidence>
<dbReference type="EMBL" id="LK028577">
    <property type="protein sequence ID" value="CDS17814.1"/>
    <property type="molecule type" value="Genomic_DNA"/>
</dbReference>
<keyword evidence="1" id="KW-1133">Transmembrane helix</keyword>
<name>A0A068WJP0_ECHGR</name>
<evidence type="ECO:0000256" key="1">
    <source>
        <dbReference type="SAM" id="Phobius"/>
    </source>
</evidence>
<dbReference type="WBParaSite" id="EgrG_001058200">
    <property type="protein sequence ID" value="EgrG_001058200"/>
    <property type="gene ID" value="EgrG_001058200"/>
</dbReference>
<feature type="transmembrane region" description="Helical" evidence="1">
    <location>
        <begin position="120"/>
        <end position="144"/>
    </location>
</feature>
<dbReference type="Proteomes" id="UP000492820">
    <property type="component" value="Unassembled WGS sequence"/>
</dbReference>
<reference evidence="2" key="2">
    <citation type="submission" date="2014-06" db="EMBL/GenBank/DDBJ databases">
        <authorList>
            <person name="Aslett M."/>
        </authorList>
    </citation>
    <scope>NUCLEOTIDE SEQUENCE</scope>
</reference>
<protein>
    <submittedName>
        <fullName evidence="2 4">Expressed protein</fullName>
    </submittedName>
</protein>
<proteinExistence type="predicted"/>
<organism evidence="2">
    <name type="scientific">Echinococcus granulosus</name>
    <name type="common">Hydatid tapeworm</name>
    <dbReference type="NCBI Taxonomy" id="6210"/>
    <lineage>
        <taxon>Eukaryota</taxon>
        <taxon>Metazoa</taxon>
        <taxon>Spiralia</taxon>
        <taxon>Lophotrochozoa</taxon>
        <taxon>Platyhelminthes</taxon>
        <taxon>Cestoda</taxon>
        <taxon>Eucestoda</taxon>
        <taxon>Cyclophyllidea</taxon>
        <taxon>Taeniidae</taxon>
        <taxon>Echinococcus</taxon>
        <taxon>Echinococcus granulosus group</taxon>
    </lineage>
</organism>
<keyword evidence="1" id="KW-0472">Membrane</keyword>
<reference evidence="4" key="3">
    <citation type="submission" date="2020-10" db="UniProtKB">
        <authorList>
            <consortium name="WormBaseParasite"/>
        </authorList>
    </citation>
    <scope>IDENTIFICATION</scope>
</reference>
<sequence length="149" mass="16825">MSLQSRLQELLLQGGEGEDGAMRNLCHSIEAQLRDGKHPSEATLKSWIDILENPEKNSMNCLAETFENPSSILPKDVQDEIEDEVKRRNVKARLKLTVVCDPNKVVARPKKSYLTLCKNVIFTIFFALLTVLILFQLMVISLRISGVID</sequence>
<evidence type="ECO:0000313" key="3">
    <source>
        <dbReference type="Proteomes" id="UP000492820"/>
    </source>
</evidence>
<gene>
    <name evidence="2" type="ORF">EgrG_001058200</name>
</gene>
<reference evidence="2 3" key="1">
    <citation type="journal article" date="2013" name="Nature">
        <title>The genomes of four tapeworm species reveal adaptations to parasitism.</title>
        <authorList>
            <person name="Tsai I.J."/>
            <person name="Zarowiecki M."/>
            <person name="Holroyd N."/>
            <person name="Garciarrubio A."/>
            <person name="Sanchez-Flores A."/>
            <person name="Brooks K.L."/>
            <person name="Tracey A."/>
            <person name="Bobes R.J."/>
            <person name="Fragoso G."/>
            <person name="Sciutto E."/>
            <person name="Aslett M."/>
            <person name="Beasley H."/>
            <person name="Bennett H.M."/>
            <person name="Cai J."/>
            <person name="Camicia F."/>
            <person name="Clark R."/>
            <person name="Cucher M."/>
            <person name="De Silva N."/>
            <person name="Day T.A."/>
            <person name="Deplazes P."/>
            <person name="Estrada K."/>
            <person name="Fernandez C."/>
            <person name="Holland P.W."/>
            <person name="Hou J."/>
            <person name="Hu S."/>
            <person name="Huckvale T."/>
            <person name="Hung S.S."/>
            <person name="Kamenetzky L."/>
            <person name="Keane J.A."/>
            <person name="Kiss F."/>
            <person name="Koziol U."/>
            <person name="Lambert O."/>
            <person name="Liu K."/>
            <person name="Luo X."/>
            <person name="Luo Y."/>
            <person name="Macchiaroli N."/>
            <person name="Nichol S."/>
            <person name="Paps J."/>
            <person name="Parkinson J."/>
            <person name="Pouchkina-Stantcheva N."/>
            <person name="Riddiford N."/>
            <person name="Rosenzvit M."/>
            <person name="Salinas G."/>
            <person name="Wasmuth J.D."/>
            <person name="Zamanian M."/>
            <person name="Zheng Y."/>
            <person name="Cai X."/>
            <person name="Soberon X."/>
            <person name="Olson P.D."/>
            <person name="Laclette J.P."/>
            <person name="Brehm K."/>
            <person name="Berriman M."/>
            <person name="Garciarrubio A."/>
            <person name="Bobes R.J."/>
            <person name="Fragoso G."/>
            <person name="Sanchez-Flores A."/>
            <person name="Estrada K."/>
            <person name="Cevallos M.A."/>
            <person name="Morett E."/>
            <person name="Gonzalez V."/>
            <person name="Portillo T."/>
            <person name="Ochoa-Leyva A."/>
            <person name="Jose M.V."/>
            <person name="Sciutto E."/>
            <person name="Landa A."/>
            <person name="Jimenez L."/>
            <person name="Valdes V."/>
            <person name="Carrero J.C."/>
            <person name="Larralde C."/>
            <person name="Morales-Montor J."/>
            <person name="Limon-Lason J."/>
            <person name="Soberon X."/>
            <person name="Laclette J.P."/>
        </authorList>
    </citation>
    <scope>NUCLEOTIDE SEQUENCE [LARGE SCALE GENOMIC DNA]</scope>
</reference>
<dbReference type="AlphaFoldDB" id="A0A068WJP0"/>